<protein>
    <submittedName>
        <fullName evidence="6">DNA-binding transcriptional regulator LsrR, DeoR family</fullName>
    </submittedName>
</protein>
<dbReference type="SUPFAM" id="SSF100950">
    <property type="entry name" value="NagB/RpiA/CoA transferase-like"/>
    <property type="match status" value="1"/>
</dbReference>
<gene>
    <name evidence="6" type="ORF">SAMN05444164_3157</name>
</gene>
<dbReference type="InterPro" id="IPR037171">
    <property type="entry name" value="NagB/RpiA_transferase-like"/>
</dbReference>
<dbReference type="Gene3D" id="3.40.50.1360">
    <property type="match status" value="1"/>
</dbReference>
<dbReference type="InterPro" id="IPR051054">
    <property type="entry name" value="SorC_transcr_regulators"/>
</dbReference>
<accession>A0A1H4WKH6</accession>
<dbReference type="EMBL" id="FNTH01000001">
    <property type="protein sequence ID" value="SEC93859.1"/>
    <property type="molecule type" value="Genomic_DNA"/>
</dbReference>
<evidence type="ECO:0000259" key="5">
    <source>
        <dbReference type="Pfam" id="PF04198"/>
    </source>
</evidence>
<dbReference type="Proteomes" id="UP000198992">
    <property type="component" value="Unassembled WGS sequence"/>
</dbReference>
<evidence type="ECO:0000256" key="1">
    <source>
        <dbReference type="ARBA" id="ARBA00010466"/>
    </source>
</evidence>
<dbReference type="PANTHER" id="PTHR34294:SF1">
    <property type="entry name" value="TRANSCRIPTIONAL REGULATOR LSRR"/>
    <property type="match status" value="1"/>
</dbReference>
<reference evidence="6 7" key="1">
    <citation type="submission" date="2016-10" db="EMBL/GenBank/DDBJ databases">
        <authorList>
            <person name="de Groot N.N."/>
        </authorList>
    </citation>
    <scope>NUCLEOTIDE SEQUENCE [LARGE SCALE GENOMIC DNA]</scope>
    <source>
        <strain evidence="6 7">MT12</strain>
    </source>
</reference>
<keyword evidence="4" id="KW-0804">Transcription</keyword>
<name>A0A1H4WKH6_9BRAD</name>
<dbReference type="InterPro" id="IPR007324">
    <property type="entry name" value="Sugar-bd_dom_put"/>
</dbReference>
<evidence type="ECO:0000256" key="2">
    <source>
        <dbReference type="ARBA" id="ARBA00023015"/>
    </source>
</evidence>
<organism evidence="6 7">
    <name type="scientific">Bradyrhizobium erythrophlei</name>
    <dbReference type="NCBI Taxonomy" id="1437360"/>
    <lineage>
        <taxon>Bacteria</taxon>
        <taxon>Pseudomonadati</taxon>
        <taxon>Pseudomonadota</taxon>
        <taxon>Alphaproteobacteria</taxon>
        <taxon>Hyphomicrobiales</taxon>
        <taxon>Nitrobacteraceae</taxon>
        <taxon>Bradyrhizobium</taxon>
    </lineage>
</organism>
<evidence type="ECO:0000256" key="3">
    <source>
        <dbReference type="ARBA" id="ARBA00023125"/>
    </source>
</evidence>
<dbReference type="PANTHER" id="PTHR34294">
    <property type="entry name" value="TRANSCRIPTIONAL REGULATOR-RELATED"/>
    <property type="match status" value="1"/>
</dbReference>
<evidence type="ECO:0000256" key="4">
    <source>
        <dbReference type="ARBA" id="ARBA00023163"/>
    </source>
</evidence>
<keyword evidence="3 6" id="KW-0238">DNA-binding</keyword>
<dbReference type="Pfam" id="PF04198">
    <property type="entry name" value="Sugar-bind"/>
    <property type="match status" value="1"/>
</dbReference>
<evidence type="ECO:0000313" key="7">
    <source>
        <dbReference type="Proteomes" id="UP000198992"/>
    </source>
</evidence>
<feature type="domain" description="Sugar-binding" evidence="5">
    <location>
        <begin position="2"/>
        <end position="249"/>
    </location>
</feature>
<proteinExistence type="inferred from homology"/>
<evidence type="ECO:0000313" key="6">
    <source>
        <dbReference type="EMBL" id="SEC93859.1"/>
    </source>
</evidence>
<keyword evidence="2" id="KW-0805">Transcription regulation</keyword>
<dbReference type="GO" id="GO:0003677">
    <property type="term" value="F:DNA binding"/>
    <property type="evidence" value="ECO:0007669"/>
    <property type="project" value="UniProtKB-KW"/>
</dbReference>
<dbReference type="GO" id="GO:0030246">
    <property type="term" value="F:carbohydrate binding"/>
    <property type="evidence" value="ECO:0007669"/>
    <property type="project" value="InterPro"/>
</dbReference>
<sequence>MELASRLKARFDLVHCDVVPSDPAAPLSNAGIAERSANLLELTLRSETPVIVALGTGRAVRAAVERVSPIERPDHQIVSLVGNISADGSASFYDTVGRLADRTGARHYPMPLPFLMSSEDERNRMIRIDPIARVRAVAAKADLRLIGIGQMDQKAQVHVDGFVTREELLEMMRLGAVGEMTGWAYDAKGRLIKGGTNKRLTSIPPQIPAVSTTIAAAVGAAKVPSIKAALAGRVINGLITDEATARAVLDR</sequence>
<comment type="similarity">
    <text evidence="1">Belongs to the SorC transcriptional regulatory family.</text>
</comment>
<dbReference type="AlphaFoldDB" id="A0A1H4WKH6"/>